<dbReference type="Proteomes" id="UP001301958">
    <property type="component" value="Unassembled WGS sequence"/>
</dbReference>
<evidence type="ECO:0000313" key="3">
    <source>
        <dbReference type="Proteomes" id="UP001301958"/>
    </source>
</evidence>
<sequence length="339" mass="39289">MPPPPLPTRLSQPQNSTPSTKLLPPRSHQRTTLARLISKHKKRKPDPESVILARYARYGVRPPPKLTNQLRFQLFIDRISKRQWNFLSNMVNPSIIYNGDKISLYELTLLIKNDENWLLPLKIQEVVGGRIYPNPPERDINRYEKDPLMARVMVNYEGEWKARHLWVDFEDGKISEVWELRESLPKQKRKGFGKQEEVKTKKRTVVEDLDEFYRNYISVINSGLEGMNQELGKYVSERGVRHNGTLMGLEKYTSLMGDAMDAVEGLQFHVANLVVDEERQMIAARLEFVGTPRKVFMGGLPTGDEVEWAEHVLYWLDGGKISDVLSVVDWDSYREQLAL</sequence>
<feature type="region of interest" description="Disordered" evidence="1">
    <location>
        <begin position="1"/>
        <end position="30"/>
    </location>
</feature>
<evidence type="ECO:0000313" key="2">
    <source>
        <dbReference type="EMBL" id="KAK4221012.1"/>
    </source>
</evidence>
<organism evidence="2 3">
    <name type="scientific">Podospora fimiseda</name>
    <dbReference type="NCBI Taxonomy" id="252190"/>
    <lineage>
        <taxon>Eukaryota</taxon>
        <taxon>Fungi</taxon>
        <taxon>Dikarya</taxon>
        <taxon>Ascomycota</taxon>
        <taxon>Pezizomycotina</taxon>
        <taxon>Sordariomycetes</taxon>
        <taxon>Sordariomycetidae</taxon>
        <taxon>Sordariales</taxon>
        <taxon>Podosporaceae</taxon>
        <taxon>Podospora</taxon>
    </lineage>
</organism>
<comment type="caution">
    <text evidence="2">The sequence shown here is derived from an EMBL/GenBank/DDBJ whole genome shotgun (WGS) entry which is preliminary data.</text>
</comment>
<gene>
    <name evidence="2" type="ORF">QBC38DRAFT_377933</name>
</gene>
<keyword evidence="3" id="KW-1185">Reference proteome</keyword>
<feature type="compositionally biased region" description="Polar residues" evidence="1">
    <location>
        <begin position="9"/>
        <end position="20"/>
    </location>
</feature>
<dbReference type="Pfam" id="PF07366">
    <property type="entry name" value="SnoaL"/>
    <property type="match status" value="1"/>
</dbReference>
<dbReference type="EMBL" id="MU865600">
    <property type="protein sequence ID" value="KAK4221012.1"/>
    <property type="molecule type" value="Genomic_DNA"/>
</dbReference>
<dbReference type="InterPro" id="IPR009959">
    <property type="entry name" value="Cyclase_SnoaL-like"/>
</dbReference>
<reference evidence="2" key="1">
    <citation type="journal article" date="2023" name="Mol. Phylogenet. Evol.">
        <title>Genome-scale phylogeny and comparative genomics of the fungal order Sordariales.</title>
        <authorList>
            <person name="Hensen N."/>
            <person name="Bonometti L."/>
            <person name="Westerberg I."/>
            <person name="Brannstrom I.O."/>
            <person name="Guillou S."/>
            <person name="Cros-Aarteil S."/>
            <person name="Calhoun S."/>
            <person name="Haridas S."/>
            <person name="Kuo A."/>
            <person name="Mondo S."/>
            <person name="Pangilinan J."/>
            <person name="Riley R."/>
            <person name="LaButti K."/>
            <person name="Andreopoulos B."/>
            <person name="Lipzen A."/>
            <person name="Chen C."/>
            <person name="Yan M."/>
            <person name="Daum C."/>
            <person name="Ng V."/>
            <person name="Clum A."/>
            <person name="Steindorff A."/>
            <person name="Ohm R.A."/>
            <person name="Martin F."/>
            <person name="Silar P."/>
            <person name="Natvig D.O."/>
            <person name="Lalanne C."/>
            <person name="Gautier V."/>
            <person name="Ament-Velasquez S.L."/>
            <person name="Kruys A."/>
            <person name="Hutchinson M.I."/>
            <person name="Powell A.J."/>
            <person name="Barry K."/>
            <person name="Miller A.N."/>
            <person name="Grigoriev I.V."/>
            <person name="Debuchy R."/>
            <person name="Gladieux P."/>
            <person name="Hiltunen Thoren M."/>
            <person name="Johannesson H."/>
        </authorList>
    </citation>
    <scope>NUCLEOTIDE SEQUENCE</scope>
    <source>
        <strain evidence="2">CBS 990.96</strain>
    </source>
</reference>
<reference evidence="2" key="2">
    <citation type="submission" date="2023-05" db="EMBL/GenBank/DDBJ databases">
        <authorList>
            <consortium name="Lawrence Berkeley National Laboratory"/>
            <person name="Steindorff A."/>
            <person name="Hensen N."/>
            <person name="Bonometti L."/>
            <person name="Westerberg I."/>
            <person name="Brannstrom I.O."/>
            <person name="Guillou S."/>
            <person name="Cros-Aarteil S."/>
            <person name="Calhoun S."/>
            <person name="Haridas S."/>
            <person name="Kuo A."/>
            <person name="Mondo S."/>
            <person name="Pangilinan J."/>
            <person name="Riley R."/>
            <person name="Labutti K."/>
            <person name="Andreopoulos B."/>
            <person name="Lipzen A."/>
            <person name="Chen C."/>
            <person name="Yanf M."/>
            <person name="Daum C."/>
            <person name="Ng V."/>
            <person name="Clum A."/>
            <person name="Ohm R."/>
            <person name="Martin F."/>
            <person name="Silar P."/>
            <person name="Natvig D."/>
            <person name="Lalanne C."/>
            <person name="Gautier V."/>
            <person name="Ament-Velasquez S.L."/>
            <person name="Kruys A."/>
            <person name="Hutchinson M.I."/>
            <person name="Powell A.J."/>
            <person name="Barry K."/>
            <person name="Miller A.N."/>
            <person name="Grigoriev I.V."/>
            <person name="Debuchy R."/>
            <person name="Gladieux P."/>
            <person name="Thoren M.H."/>
            <person name="Johannesson H."/>
        </authorList>
    </citation>
    <scope>NUCLEOTIDE SEQUENCE</scope>
    <source>
        <strain evidence="2">CBS 990.96</strain>
    </source>
</reference>
<proteinExistence type="predicted"/>
<accession>A0AAN6YQL4</accession>
<protein>
    <submittedName>
        <fullName evidence="2">Uncharacterized protein</fullName>
    </submittedName>
</protein>
<dbReference type="Gene3D" id="3.10.450.50">
    <property type="match status" value="1"/>
</dbReference>
<dbReference type="AlphaFoldDB" id="A0AAN6YQL4"/>
<name>A0AAN6YQL4_9PEZI</name>
<evidence type="ECO:0000256" key="1">
    <source>
        <dbReference type="SAM" id="MobiDB-lite"/>
    </source>
</evidence>
<dbReference type="InterPro" id="IPR032710">
    <property type="entry name" value="NTF2-like_dom_sf"/>
</dbReference>
<dbReference type="SUPFAM" id="SSF54427">
    <property type="entry name" value="NTF2-like"/>
    <property type="match status" value="1"/>
</dbReference>
<dbReference type="GO" id="GO:0030638">
    <property type="term" value="P:polyketide metabolic process"/>
    <property type="evidence" value="ECO:0007669"/>
    <property type="project" value="InterPro"/>
</dbReference>